<comment type="caution">
    <text evidence="4">The sequence shown here is derived from an EMBL/GenBank/DDBJ whole genome shotgun (WGS) entry which is preliminary data.</text>
</comment>
<dbReference type="InterPro" id="IPR002153">
    <property type="entry name" value="TRPC_channel"/>
</dbReference>
<feature type="non-terminal residue" evidence="4">
    <location>
        <position position="1"/>
    </location>
</feature>
<accession>A0ABD0NKC2</accession>
<protein>
    <submittedName>
        <fullName evidence="4">Uncharacterized protein</fullName>
    </submittedName>
</protein>
<evidence type="ECO:0000256" key="3">
    <source>
        <dbReference type="ARBA" id="ARBA00023303"/>
    </source>
</evidence>
<evidence type="ECO:0000313" key="5">
    <source>
        <dbReference type="Proteomes" id="UP001529510"/>
    </source>
</evidence>
<dbReference type="PANTHER" id="PTHR10117:SF76">
    <property type="entry name" value="SHORT TRANSIENT RECEPTOR POTENTIAL CHANNEL 5"/>
    <property type="match status" value="1"/>
</dbReference>
<dbReference type="Proteomes" id="UP001529510">
    <property type="component" value="Unassembled WGS sequence"/>
</dbReference>
<dbReference type="PANTHER" id="PTHR10117">
    <property type="entry name" value="TRANSIENT RECEPTOR POTENTIAL CHANNEL"/>
    <property type="match status" value="1"/>
</dbReference>
<reference evidence="4 5" key="1">
    <citation type="submission" date="2024-05" db="EMBL/GenBank/DDBJ databases">
        <title>Genome sequencing and assembly of Indian major carp, Cirrhinus mrigala (Hamilton, 1822).</title>
        <authorList>
            <person name="Mohindra V."/>
            <person name="Chowdhury L.M."/>
            <person name="Lal K."/>
            <person name="Jena J.K."/>
        </authorList>
    </citation>
    <scope>NUCLEOTIDE SEQUENCE [LARGE SCALE GENOMIC DNA]</scope>
    <source>
        <strain evidence="4">CM1030</strain>
        <tissue evidence="4">Blood</tissue>
    </source>
</reference>
<dbReference type="EMBL" id="JAMKFB020000021">
    <property type="protein sequence ID" value="KAL0162142.1"/>
    <property type="molecule type" value="Genomic_DNA"/>
</dbReference>
<keyword evidence="3" id="KW-0407">Ion channel</keyword>
<dbReference type="GO" id="GO:0034220">
    <property type="term" value="P:monoatomic ion transmembrane transport"/>
    <property type="evidence" value="ECO:0007669"/>
    <property type="project" value="UniProtKB-KW"/>
</dbReference>
<organism evidence="4 5">
    <name type="scientific">Cirrhinus mrigala</name>
    <name type="common">Mrigala</name>
    <dbReference type="NCBI Taxonomy" id="683832"/>
    <lineage>
        <taxon>Eukaryota</taxon>
        <taxon>Metazoa</taxon>
        <taxon>Chordata</taxon>
        <taxon>Craniata</taxon>
        <taxon>Vertebrata</taxon>
        <taxon>Euteleostomi</taxon>
        <taxon>Actinopterygii</taxon>
        <taxon>Neopterygii</taxon>
        <taxon>Teleostei</taxon>
        <taxon>Ostariophysi</taxon>
        <taxon>Cypriniformes</taxon>
        <taxon>Cyprinidae</taxon>
        <taxon>Labeoninae</taxon>
        <taxon>Labeonini</taxon>
        <taxon>Cirrhinus</taxon>
    </lineage>
</organism>
<gene>
    <name evidence="4" type="ORF">M9458_041538</name>
</gene>
<dbReference type="AlphaFoldDB" id="A0ABD0NKC2"/>
<keyword evidence="2" id="KW-0406">Ion transport</keyword>
<sequence>DHADIEWKFARTKLWMSYFDEGGTLPPPFNIVPSPKSVWYLCVWLHCRLCGHGEPKHEDECKHENLKEFT</sequence>
<keyword evidence="1" id="KW-0813">Transport</keyword>
<feature type="non-terminal residue" evidence="4">
    <location>
        <position position="70"/>
    </location>
</feature>
<name>A0ABD0NKC2_CIRMR</name>
<keyword evidence="5" id="KW-1185">Reference proteome</keyword>
<evidence type="ECO:0000256" key="1">
    <source>
        <dbReference type="ARBA" id="ARBA00022448"/>
    </source>
</evidence>
<evidence type="ECO:0000313" key="4">
    <source>
        <dbReference type="EMBL" id="KAL0162142.1"/>
    </source>
</evidence>
<evidence type="ECO:0000256" key="2">
    <source>
        <dbReference type="ARBA" id="ARBA00023065"/>
    </source>
</evidence>
<proteinExistence type="predicted"/>